<sequence>MYIDPFSQKMELELGSVPRIVGFDPTRPSAIIDLSEFKAAKASGHHAIAECVHSRGVRSFQKEERRVRASSLHWGQSVEFAVTRAR</sequence>
<evidence type="ECO:0000313" key="1">
    <source>
        <dbReference type="EMBL" id="PKA45197.1"/>
    </source>
</evidence>
<dbReference type="Proteomes" id="UP000232164">
    <property type="component" value="Unassembled WGS sequence"/>
</dbReference>
<protein>
    <submittedName>
        <fullName evidence="1">Uncharacterized protein</fullName>
    </submittedName>
</protein>
<gene>
    <name evidence="1" type="ORF">CWR43_05285</name>
</gene>
<name>A0A2N0DGH1_RHISU</name>
<reference evidence="1 2" key="2">
    <citation type="submission" date="2017-12" db="EMBL/GenBank/DDBJ databases">
        <title>Genome sequence of Rhizobium sullae HCNT1 isolated from Sulla coronaria nodules and featuring peculiar denitrification phenotypes.</title>
        <authorList>
            <person name="De Diego-Diaz B."/>
            <person name="Treu L."/>
            <person name="Campanaro S."/>
            <person name="Da Silva Duarte V."/>
            <person name="Basaglia M."/>
            <person name="Favaro L."/>
            <person name="Casella S."/>
            <person name="Squartini A."/>
        </authorList>
    </citation>
    <scope>NUCLEOTIDE SEQUENCE [LARGE SCALE GENOMIC DNA]</scope>
    <source>
        <strain evidence="1 2">HCNT1</strain>
    </source>
</reference>
<reference evidence="1 2" key="1">
    <citation type="submission" date="2017-11" db="EMBL/GenBank/DDBJ databases">
        <authorList>
            <person name="Han C.G."/>
        </authorList>
    </citation>
    <scope>NUCLEOTIDE SEQUENCE [LARGE SCALE GENOMIC DNA]</scope>
    <source>
        <strain evidence="1 2">HCNT1</strain>
    </source>
</reference>
<dbReference type="AlphaFoldDB" id="A0A2N0DGH1"/>
<evidence type="ECO:0000313" key="2">
    <source>
        <dbReference type="Proteomes" id="UP000232164"/>
    </source>
</evidence>
<comment type="caution">
    <text evidence="1">The sequence shown here is derived from an EMBL/GenBank/DDBJ whole genome shotgun (WGS) entry which is preliminary data.</text>
</comment>
<organism evidence="1 2">
    <name type="scientific">Rhizobium sullae</name>
    <name type="common">Rhizobium hedysari</name>
    <dbReference type="NCBI Taxonomy" id="50338"/>
    <lineage>
        <taxon>Bacteria</taxon>
        <taxon>Pseudomonadati</taxon>
        <taxon>Pseudomonadota</taxon>
        <taxon>Alphaproteobacteria</taxon>
        <taxon>Hyphomicrobiales</taxon>
        <taxon>Rhizobiaceae</taxon>
        <taxon>Rhizobium/Agrobacterium group</taxon>
        <taxon>Rhizobium</taxon>
    </lineage>
</organism>
<dbReference type="EMBL" id="PIQN01000003">
    <property type="protein sequence ID" value="PKA45197.1"/>
    <property type="molecule type" value="Genomic_DNA"/>
</dbReference>
<proteinExistence type="predicted"/>
<accession>A0A2N0DGH1</accession>